<dbReference type="Pfam" id="PF07859">
    <property type="entry name" value="Abhydrolase_3"/>
    <property type="match status" value="1"/>
</dbReference>
<dbReference type="PANTHER" id="PTHR48081">
    <property type="entry name" value="AB HYDROLASE SUPERFAMILY PROTEIN C4A8.06C"/>
    <property type="match status" value="1"/>
</dbReference>
<feature type="domain" description="Alpha/beta hydrolase fold-3" evidence="2">
    <location>
        <begin position="107"/>
        <end position="317"/>
    </location>
</feature>
<protein>
    <submittedName>
        <fullName evidence="3">Alpha/beta-hydrolase</fullName>
    </submittedName>
</protein>
<dbReference type="SUPFAM" id="SSF53474">
    <property type="entry name" value="alpha/beta-Hydrolases"/>
    <property type="match status" value="1"/>
</dbReference>
<dbReference type="Proteomes" id="UP000800041">
    <property type="component" value="Unassembled WGS sequence"/>
</dbReference>
<accession>A0A6G1GNM2</accession>
<evidence type="ECO:0000256" key="1">
    <source>
        <dbReference type="ARBA" id="ARBA00022801"/>
    </source>
</evidence>
<proteinExistence type="predicted"/>
<dbReference type="PANTHER" id="PTHR48081:SF31">
    <property type="entry name" value="STERYL ACETYL HYDROLASE MUG81-RELATED"/>
    <property type="match status" value="1"/>
</dbReference>
<name>A0A6G1GNM2_9PEZI</name>
<dbReference type="GO" id="GO:0016787">
    <property type="term" value="F:hydrolase activity"/>
    <property type="evidence" value="ECO:0007669"/>
    <property type="project" value="UniProtKB-KW"/>
</dbReference>
<keyword evidence="1 3" id="KW-0378">Hydrolase</keyword>
<sequence>MSEEHGTVSKVSLAALTVKVIFTALGRACVSPFKSNGARTMFRDVAYSAFRTQLAGLTIAQEKHMFPATAITYTEYMKKTNQTPQITELPSGLKLLWIGSRSAKTTLLYFHGGGYVNSANDGQYAFYEDLVASVPDLAIALPAYTLAPEAQYPTQLAQGVEALAHLLSQKPASSILIGGDSAGGNLTLSVLSHLLHPHPDPRVPRLDAPTEKFRAFLLISPWVSFDTRHASYTKNAQKDVFDGRSLDRWAKAFLGPNAKQPATAPGQLRGDNYSEPLVAPEGWWSGAQDLVDDVLVWGGGGELFLDGISAFTEAFTDDWVKSGGERRNVSLVVTPECAHIEMALDKMFGYKDMNPGGRDVEGWLKAKL</sequence>
<evidence type="ECO:0000313" key="4">
    <source>
        <dbReference type="Proteomes" id="UP000800041"/>
    </source>
</evidence>
<organism evidence="3 4">
    <name type="scientific">Aulographum hederae CBS 113979</name>
    <dbReference type="NCBI Taxonomy" id="1176131"/>
    <lineage>
        <taxon>Eukaryota</taxon>
        <taxon>Fungi</taxon>
        <taxon>Dikarya</taxon>
        <taxon>Ascomycota</taxon>
        <taxon>Pezizomycotina</taxon>
        <taxon>Dothideomycetes</taxon>
        <taxon>Pleosporomycetidae</taxon>
        <taxon>Aulographales</taxon>
        <taxon>Aulographaceae</taxon>
    </lineage>
</organism>
<dbReference type="AlphaFoldDB" id="A0A6G1GNM2"/>
<dbReference type="EMBL" id="ML977184">
    <property type="protein sequence ID" value="KAF1982414.1"/>
    <property type="molecule type" value="Genomic_DNA"/>
</dbReference>
<dbReference type="OrthoDB" id="2152029at2759"/>
<dbReference type="InterPro" id="IPR013094">
    <property type="entry name" value="AB_hydrolase_3"/>
</dbReference>
<dbReference type="InterPro" id="IPR050300">
    <property type="entry name" value="GDXG_lipolytic_enzyme"/>
</dbReference>
<evidence type="ECO:0000259" key="2">
    <source>
        <dbReference type="Pfam" id="PF07859"/>
    </source>
</evidence>
<keyword evidence="4" id="KW-1185">Reference proteome</keyword>
<reference evidence="3" key="1">
    <citation type="journal article" date="2020" name="Stud. Mycol.">
        <title>101 Dothideomycetes genomes: a test case for predicting lifestyles and emergence of pathogens.</title>
        <authorList>
            <person name="Haridas S."/>
            <person name="Albert R."/>
            <person name="Binder M."/>
            <person name="Bloem J."/>
            <person name="Labutti K."/>
            <person name="Salamov A."/>
            <person name="Andreopoulos B."/>
            <person name="Baker S."/>
            <person name="Barry K."/>
            <person name="Bills G."/>
            <person name="Bluhm B."/>
            <person name="Cannon C."/>
            <person name="Castanera R."/>
            <person name="Culley D."/>
            <person name="Daum C."/>
            <person name="Ezra D."/>
            <person name="Gonzalez J."/>
            <person name="Henrissat B."/>
            <person name="Kuo A."/>
            <person name="Liang C."/>
            <person name="Lipzen A."/>
            <person name="Lutzoni F."/>
            <person name="Magnuson J."/>
            <person name="Mondo S."/>
            <person name="Nolan M."/>
            <person name="Ohm R."/>
            <person name="Pangilinan J."/>
            <person name="Park H.-J."/>
            <person name="Ramirez L."/>
            <person name="Alfaro M."/>
            <person name="Sun H."/>
            <person name="Tritt A."/>
            <person name="Yoshinaga Y."/>
            <person name="Zwiers L.-H."/>
            <person name="Turgeon B."/>
            <person name="Goodwin S."/>
            <person name="Spatafora J."/>
            <person name="Crous P."/>
            <person name="Grigoriev I."/>
        </authorList>
    </citation>
    <scope>NUCLEOTIDE SEQUENCE</scope>
    <source>
        <strain evidence="3">CBS 113979</strain>
    </source>
</reference>
<evidence type="ECO:0000313" key="3">
    <source>
        <dbReference type="EMBL" id="KAF1982414.1"/>
    </source>
</evidence>
<gene>
    <name evidence="3" type="ORF">K402DRAFT_448669</name>
</gene>
<dbReference type="InterPro" id="IPR029058">
    <property type="entry name" value="AB_hydrolase_fold"/>
</dbReference>
<dbReference type="Gene3D" id="3.40.50.1820">
    <property type="entry name" value="alpha/beta hydrolase"/>
    <property type="match status" value="1"/>
</dbReference>